<evidence type="ECO:0000259" key="4">
    <source>
        <dbReference type="Pfam" id="PF07992"/>
    </source>
</evidence>
<protein>
    <submittedName>
        <fullName evidence="5">Thioredoxin reductase</fullName>
    </submittedName>
</protein>
<dbReference type="InterPro" id="IPR036188">
    <property type="entry name" value="FAD/NAD-bd_sf"/>
</dbReference>
<dbReference type="EMBL" id="FNKH01000002">
    <property type="protein sequence ID" value="SDQ84146.1"/>
    <property type="molecule type" value="Genomic_DNA"/>
</dbReference>
<feature type="domain" description="FAD/NAD(P)-binding" evidence="4">
    <location>
        <begin position="9"/>
        <end position="281"/>
    </location>
</feature>
<organism evidence="5 6">
    <name type="scientific">Crystallibacter crystallopoietes</name>
    <dbReference type="NCBI Taxonomy" id="37928"/>
    <lineage>
        <taxon>Bacteria</taxon>
        <taxon>Bacillati</taxon>
        <taxon>Actinomycetota</taxon>
        <taxon>Actinomycetes</taxon>
        <taxon>Micrococcales</taxon>
        <taxon>Micrococcaceae</taxon>
        <taxon>Crystallibacter</taxon>
    </lineage>
</organism>
<dbReference type="PRINTS" id="PR00368">
    <property type="entry name" value="FADPNR"/>
</dbReference>
<evidence type="ECO:0000313" key="6">
    <source>
        <dbReference type="Proteomes" id="UP000181917"/>
    </source>
</evidence>
<dbReference type="OrthoDB" id="9786503at2"/>
<dbReference type="InterPro" id="IPR050097">
    <property type="entry name" value="Ferredoxin-NADP_redctase_2"/>
</dbReference>
<dbReference type="Proteomes" id="UP000181917">
    <property type="component" value="Unassembled WGS sequence"/>
</dbReference>
<keyword evidence="6" id="KW-1185">Reference proteome</keyword>
<dbReference type="Gene3D" id="3.50.50.60">
    <property type="entry name" value="FAD/NAD(P)-binding domain"/>
    <property type="match status" value="2"/>
</dbReference>
<dbReference type="GO" id="GO:0004791">
    <property type="term" value="F:thioredoxin-disulfide reductase (NADPH) activity"/>
    <property type="evidence" value="ECO:0007669"/>
    <property type="project" value="UniProtKB-EC"/>
</dbReference>
<dbReference type="PRINTS" id="PR00469">
    <property type="entry name" value="PNDRDTASEII"/>
</dbReference>
<dbReference type="STRING" id="37928.SAMN04489742_2778"/>
<gene>
    <name evidence="5" type="ORF">SAMN04489742_2778</name>
</gene>
<dbReference type="InterPro" id="IPR023753">
    <property type="entry name" value="FAD/NAD-binding_dom"/>
</dbReference>
<comment type="catalytic activity">
    <reaction evidence="3">
        <text>[thioredoxin]-dithiol + NADP(+) = [thioredoxin]-disulfide + NADPH + H(+)</text>
        <dbReference type="Rhea" id="RHEA:20345"/>
        <dbReference type="Rhea" id="RHEA-COMP:10698"/>
        <dbReference type="Rhea" id="RHEA-COMP:10700"/>
        <dbReference type="ChEBI" id="CHEBI:15378"/>
        <dbReference type="ChEBI" id="CHEBI:29950"/>
        <dbReference type="ChEBI" id="CHEBI:50058"/>
        <dbReference type="ChEBI" id="CHEBI:57783"/>
        <dbReference type="ChEBI" id="CHEBI:58349"/>
        <dbReference type="EC" id="1.8.1.9"/>
    </reaction>
</comment>
<evidence type="ECO:0000313" key="5">
    <source>
        <dbReference type="EMBL" id="SDQ84146.1"/>
    </source>
</evidence>
<keyword evidence="2" id="KW-0560">Oxidoreductase</keyword>
<dbReference type="PANTHER" id="PTHR48105">
    <property type="entry name" value="THIOREDOXIN REDUCTASE 1-RELATED-RELATED"/>
    <property type="match status" value="1"/>
</dbReference>
<accession>A0A1H1E7K3</accession>
<dbReference type="RefSeq" id="WP_074700957.1">
    <property type="nucleotide sequence ID" value="NZ_CP018863.1"/>
</dbReference>
<keyword evidence="1" id="KW-0285">Flavoprotein</keyword>
<dbReference type="SUPFAM" id="SSF51905">
    <property type="entry name" value="FAD/NAD(P)-binding domain"/>
    <property type="match status" value="1"/>
</dbReference>
<sequence length="305" mass="32078">MTSAQKQDYDVVIIGGGVAGLSAALVLGRARRRVAVVDSGTPRNQLASHAHGFLTRDGTTPAELLRLAREEVRGYGVDLIKATVVDITEARSAVLDDGSQVGGRHLILATGLRDVLPELAGAGERWGKDLLQCPYCHGWEVRDRKLGVLATGDTSLEQALLVRQWSPHVTLFTHISGEPDDAQRRRLAARDVAIVPGEVKKLVVEGDALAALELADGQRVDCQALFVEPEAAVDAAIVSSLGCGRAEDGCITTDRIGKTDIEGVWAVGNANDPSAQLIAAAGDAYRVAVSVNAELVREDVAAAGG</sequence>
<dbReference type="KEGG" id="acry:AC20117_03565"/>
<dbReference type="AlphaFoldDB" id="A0A1H1E7K3"/>
<evidence type="ECO:0000256" key="1">
    <source>
        <dbReference type="ARBA" id="ARBA00022630"/>
    </source>
</evidence>
<evidence type="ECO:0000256" key="3">
    <source>
        <dbReference type="ARBA" id="ARBA00048132"/>
    </source>
</evidence>
<name>A0A1H1E7K3_9MICC</name>
<evidence type="ECO:0000256" key="2">
    <source>
        <dbReference type="ARBA" id="ARBA00023002"/>
    </source>
</evidence>
<reference evidence="5 6" key="1">
    <citation type="submission" date="2016-10" db="EMBL/GenBank/DDBJ databases">
        <authorList>
            <person name="de Groot N.N."/>
        </authorList>
    </citation>
    <scope>NUCLEOTIDE SEQUENCE [LARGE SCALE GENOMIC DNA]</scope>
    <source>
        <strain evidence="5 6">DSM 20117</strain>
    </source>
</reference>
<proteinExistence type="predicted"/>
<dbReference type="Pfam" id="PF07992">
    <property type="entry name" value="Pyr_redox_2"/>
    <property type="match status" value="1"/>
</dbReference>